<protein>
    <submittedName>
        <fullName evidence="1">Uncharacterized protein</fullName>
    </submittedName>
</protein>
<dbReference type="Proteomes" id="UP000814033">
    <property type="component" value="Unassembled WGS sequence"/>
</dbReference>
<evidence type="ECO:0000313" key="1">
    <source>
        <dbReference type="EMBL" id="KAI0039954.1"/>
    </source>
</evidence>
<evidence type="ECO:0000313" key="2">
    <source>
        <dbReference type="Proteomes" id="UP000814033"/>
    </source>
</evidence>
<organism evidence="1 2">
    <name type="scientific">Auriscalpium vulgare</name>
    <dbReference type="NCBI Taxonomy" id="40419"/>
    <lineage>
        <taxon>Eukaryota</taxon>
        <taxon>Fungi</taxon>
        <taxon>Dikarya</taxon>
        <taxon>Basidiomycota</taxon>
        <taxon>Agaricomycotina</taxon>
        <taxon>Agaricomycetes</taxon>
        <taxon>Russulales</taxon>
        <taxon>Auriscalpiaceae</taxon>
        <taxon>Auriscalpium</taxon>
    </lineage>
</organism>
<reference evidence="1" key="2">
    <citation type="journal article" date="2022" name="New Phytol.">
        <title>Evolutionary transition to the ectomycorrhizal habit in the genomes of a hyperdiverse lineage of mushroom-forming fungi.</title>
        <authorList>
            <person name="Looney B."/>
            <person name="Miyauchi S."/>
            <person name="Morin E."/>
            <person name="Drula E."/>
            <person name="Courty P.E."/>
            <person name="Kohler A."/>
            <person name="Kuo A."/>
            <person name="LaButti K."/>
            <person name="Pangilinan J."/>
            <person name="Lipzen A."/>
            <person name="Riley R."/>
            <person name="Andreopoulos W."/>
            <person name="He G."/>
            <person name="Johnson J."/>
            <person name="Nolan M."/>
            <person name="Tritt A."/>
            <person name="Barry K.W."/>
            <person name="Grigoriev I.V."/>
            <person name="Nagy L.G."/>
            <person name="Hibbett D."/>
            <person name="Henrissat B."/>
            <person name="Matheny P.B."/>
            <person name="Labbe J."/>
            <person name="Martin F.M."/>
        </authorList>
    </citation>
    <scope>NUCLEOTIDE SEQUENCE</scope>
    <source>
        <strain evidence="1">FP105234-sp</strain>
    </source>
</reference>
<name>A0ACB8R723_9AGAM</name>
<proteinExistence type="predicted"/>
<keyword evidence="2" id="KW-1185">Reference proteome</keyword>
<comment type="caution">
    <text evidence="1">The sequence shown here is derived from an EMBL/GenBank/DDBJ whole genome shotgun (WGS) entry which is preliminary data.</text>
</comment>
<reference evidence="1" key="1">
    <citation type="submission" date="2021-02" db="EMBL/GenBank/DDBJ databases">
        <authorList>
            <consortium name="DOE Joint Genome Institute"/>
            <person name="Ahrendt S."/>
            <person name="Looney B.P."/>
            <person name="Miyauchi S."/>
            <person name="Morin E."/>
            <person name="Drula E."/>
            <person name="Courty P.E."/>
            <person name="Chicoki N."/>
            <person name="Fauchery L."/>
            <person name="Kohler A."/>
            <person name="Kuo A."/>
            <person name="Labutti K."/>
            <person name="Pangilinan J."/>
            <person name="Lipzen A."/>
            <person name="Riley R."/>
            <person name="Andreopoulos W."/>
            <person name="He G."/>
            <person name="Johnson J."/>
            <person name="Barry K.W."/>
            <person name="Grigoriev I.V."/>
            <person name="Nagy L."/>
            <person name="Hibbett D."/>
            <person name="Henrissat B."/>
            <person name="Matheny P.B."/>
            <person name="Labbe J."/>
            <person name="Martin F."/>
        </authorList>
    </citation>
    <scope>NUCLEOTIDE SEQUENCE</scope>
    <source>
        <strain evidence="1">FP105234-sp</strain>
    </source>
</reference>
<accession>A0ACB8R723</accession>
<sequence>MAPSRLGCALPGRGCVFIAGTEGEVHHSKLRGTFRSVVLVSRFVVDASAVVIGPRGLPLAHTDHLSSCLPDRRYCREGSPSRSHLSRSSFMTRKRFSVVTMEGQGKPVPSATPTKNNGILWSIFGFVMFTRHYKAS</sequence>
<gene>
    <name evidence="1" type="ORF">FA95DRAFT_1566812</name>
</gene>
<dbReference type="EMBL" id="MU276243">
    <property type="protein sequence ID" value="KAI0039954.1"/>
    <property type="molecule type" value="Genomic_DNA"/>
</dbReference>